<dbReference type="Pfam" id="PF07859">
    <property type="entry name" value="Abhydrolase_3"/>
    <property type="match status" value="1"/>
</dbReference>
<evidence type="ECO:0000259" key="2">
    <source>
        <dbReference type="Pfam" id="PF07859"/>
    </source>
</evidence>
<sequence length="339" mass="38051">MAFPDPVLNGYVFKTAPQLNTAWLKYEEEVKMRGPTRIFNTIEERQPAYALECRDLYKRMTTPGARDYCLSQGVTKKEFTVSSTIDGHPIPILQLELEENESDEPEVIIIYYHGGGLKVGEADSEELSCRRIVKSGIAKIRLYSVGYRLLPQHQAEICFSDCLDAFRTLQNAAVRVVVVGSSSGGQMASAVAQAVPPGSIHGLLLRCPVTADRASGEQFVPEKLRPYHTSVSPTFITSLNGYLNRDMPRDGLDKLPLEATEAELKQHPRTWIQLTSNDTLYSDGLCYGMLLKEANVEVKVHVEIGWPHTFWLKAPHLDFALVCEKHMTEGLEWILDNRL</sequence>
<dbReference type="InterPro" id="IPR050300">
    <property type="entry name" value="GDXG_lipolytic_enzyme"/>
</dbReference>
<gene>
    <name evidence="3" type="ORF">BN850_0125600</name>
</gene>
<protein>
    <submittedName>
        <fullName evidence="3">WGS project CBMI000000000 data, contig CS3069_c004641</fullName>
    </submittedName>
</protein>
<dbReference type="InterPro" id="IPR029058">
    <property type="entry name" value="AB_hydrolase_fold"/>
</dbReference>
<accession>A0A090MKN9</accession>
<dbReference type="PANTHER" id="PTHR48081:SF8">
    <property type="entry name" value="ALPHA_BETA HYDROLASE FOLD-3 DOMAIN-CONTAINING PROTEIN-RELATED"/>
    <property type="match status" value="1"/>
</dbReference>
<dbReference type="AlphaFoldDB" id="A0A090MKN9"/>
<evidence type="ECO:0000313" key="3">
    <source>
        <dbReference type="EMBL" id="CEG05612.1"/>
    </source>
</evidence>
<keyword evidence="1" id="KW-0378">Hydrolase</keyword>
<dbReference type="InterPro" id="IPR013094">
    <property type="entry name" value="AB_hydrolase_3"/>
</dbReference>
<proteinExistence type="predicted"/>
<dbReference type="GO" id="GO:0016787">
    <property type="term" value="F:hydrolase activity"/>
    <property type="evidence" value="ECO:0007669"/>
    <property type="project" value="UniProtKB-KW"/>
</dbReference>
<dbReference type="EMBL" id="CBMI010004637">
    <property type="protein sequence ID" value="CEG05612.1"/>
    <property type="molecule type" value="Genomic_DNA"/>
</dbReference>
<dbReference type="Gene3D" id="3.40.50.1820">
    <property type="entry name" value="alpha/beta hydrolase"/>
    <property type="match status" value="1"/>
</dbReference>
<organism evidence="3">
    <name type="scientific">Fusarium clavum</name>
    <dbReference type="NCBI Taxonomy" id="2594811"/>
    <lineage>
        <taxon>Eukaryota</taxon>
        <taxon>Fungi</taxon>
        <taxon>Dikarya</taxon>
        <taxon>Ascomycota</taxon>
        <taxon>Pezizomycotina</taxon>
        <taxon>Sordariomycetes</taxon>
        <taxon>Hypocreomycetidae</taxon>
        <taxon>Hypocreales</taxon>
        <taxon>Nectriaceae</taxon>
        <taxon>Fusarium</taxon>
        <taxon>Fusarium incarnatum-equiseti species complex</taxon>
    </lineage>
</organism>
<dbReference type="PANTHER" id="PTHR48081">
    <property type="entry name" value="AB HYDROLASE SUPERFAMILY PROTEIN C4A8.06C"/>
    <property type="match status" value="1"/>
</dbReference>
<reference evidence="3" key="1">
    <citation type="submission" date="2013-05" db="EMBL/GenBank/DDBJ databases">
        <title>Draft genome sequences of six wheat associated Fusarium spp. isolates.</title>
        <authorList>
            <person name="Moolhuijzen P.M."/>
            <person name="Manners J.M."/>
            <person name="Wilcox S."/>
            <person name="Bellgard M.I."/>
            <person name="Gardiner D.M."/>
        </authorList>
    </citation>
    <scope>NUCLEOTIDE SEQUENCE</scope>
    <source>
        <strain evidence="3">CS3069</strain>
    </source>
</reference>
<name>A0A090MKN9_9HYPO</name>
<evidence type="ECO:0000256" key="1">
    <source>
        <dbReference type="ARBA" id="ARBA00022801"/>
    </source>
</evidence>
<dbReference type="SUPFAM" id="SSF53474">
    <property type="entry name" value="alpha/beta-Hydrolases"/>
    <property type="match status" value="1"/>
</dbReference>
<dbReference type="EMBL" id="HG321074">
    <property type="protein sequence ID" value="CEG05983.1"/>
    <property type="molecule type" value="Genomic_DNA"/>
</dbReference>
<feature type="domain" description="Alpha/beta hydrolase fold-3" evidence="2">
    <location>
        <begin position="109"/>
        <end position="311"/>
    </location>
</feature>